<evidence type="ECO:0000313" key="2">
    <source>
        <dbReference type="Proteomes" id="UP000013776"/>
    </source>
</evidence>
<gene>
    <name evidence="1" type="ORF">TAPDE_002771</name>
</gene>
<dbReference type="InterPro" id="IPR051678">
    <property type="entry name" value="AGP_Transferase"/>
</dbReference>
<reference evidence="1 2" key="1">
    <citation type="journal article" date="2013" name="MBio">
        <title>Genome sequencing of the plant pathogen Taphrina deformans, the causal agent of peach leaf curl.</title>
        <authorList>
            <person name="Cisse O.H."/>
            <person name="Almeida J.M.G.C.F."/>
            <person name="Fonseca A."/>
            <person name="Kumar A.A."/>
            <person name="Salojaervi J."/>
            <person name="Overmyer K."/>
            <person name="Hauser P.M."/>
            <person name="Pagni M."/>
        </authorList>
    </citation>
    <scope>NUCLEOTIDE SEQUENCE [LARGE SCALE GENOMIC DNA]</scope>
    <source>
        <strain evidence="2">PYCC 5710 / ATCC 11124 / CBS 356.35 / IMI 108563 / JCM 9778 / NBRC 8474</strain>
    </source>
</reference>
<dbReference type="InterPro" id="IPR011009">
    <property type="entry name" value="Kinase-like_dom_sf"/>
</dbReference>
<dbReference type="EMBL" id="CAHR02000095">
    <property type="protein sequence ID" value="CCG82672.1"/>
    <property type="molecule type" value="Genomic_DNA"/>
</dbReference>
<dbReference type="OrthoDB" id="2906425at2759"/>
<proteinExistence type="predicted"/>
<protein>
    <submittedName>
        <fullName evidence="1">Uncharacterized protein</fullName>
    </submittedName>
</protein>
<dbReference type="Proteomes" id="UP000013776">
    <property type="component" value="Unassembled WGS sequence"/>
</dbReference>
<dbReference type="SUPFAM" id="SSF56112">
    <property type="entry name" value="Protein kinase-like (PK-like)"/>
    <property type="match status" value="1"/>
</dbReference>
<accession>R4XA93</accession>
<dbReference type="PANTHER" id="PTHR21310:SF15">
    <property type="entry name" value="AMINOGLYCOSIDE PHOSPHOTRANSFERASE DOMAIN-CONTAINING PROTEIN"/>
    <property type="match status" value="1"/>
</dbReference>
<sequence>MVFPGCDTIKLFLDKHTSIEAIKRTAASCILLEEGSFRKVYRIAVDDNPHHVFQFKNLTKDSQVRQIENEVAAINYVRRRTSRIPTPEVIAYSTVPGQEWIALQLVQGQRLSDAWPRFSSEQKWDMIHNLVDLYKLFAAITLPDAFGATKIGGFNLDMSLGETVESAKSFGRQKLTNYNNGPYQDVEEYLRSYIDKEIAFYTSSDEVDMQVFDYELSNDDASTCSLSEDTVSSLSTPGSHEHDDIDIESLISEMSNTSNFSAYVSVPTTEEQQQRQKNLDDFVVYLQSLKSFVGQKVDKKDLPCLTHNDFHAPNIIVNGDLEITCLYNWEFSGFYPLSLTYEPPSMASDDLAGSLLALQDESIDWCEAFNEIFGNVKEVHPLVASVLEPMDPLLTNAWEE</sequence>
<dbReference type="PANTHER" id="PTHR21310">
    <property type="entry name" value="AMINOGLYCOSIDE PHOSPHOTRANSFERASE-RELATED-RELATED"/>
    <property type="match status" value="1"/>
</dbReference>
<evidence type="ECO:0000313" key="1">
    <source>
        <dbReference type="EMBL" id="CCG82672.1"/>
    </source>
</evidence>
<organism evidence="1 2">
    <name type="scientific">Taphrina deformans (strain PYCC 5710 / ATCC 11124 / CBS 356.35 / IMI 108563 / JCM 9778 / NBRC 8474)</name>
    <name type="common">Peach leaf curl fungus</name>
    <name type="synonym">Lalaria deformans</name>
    <dbReference type="NCBI Taxonomy" id="1097556"/>
    <lineage>
        <taxon>Eukaryota</taxon>
        <taxon>Fungi</taxon>
        <taxon>Dikarya</taxon>
        <taxon>Ascomycota</taxon>
        <taxon>Taphrinomycotina</taxon>
        <taxon>Taphrinomycetes</taxon>
        <taxon>Taphrinales</taxon>
        <taxon>Taphrinaceae</taxon>
        <taxon>Taphrina</taxon>
    </lineage>
</organism>
<name>R4XA93_TAPDE</name>
<dbReference type="STRING" id="1097556.R4XA93"/>
<dbReference type="AlphaFoldDB" id="R4XA93"/>
<comment type="caution">
    <text evidence="1">The sequence shown here is derived from an EMBL/GenBank/DDBJ whole genome shotgun (WGS) entry which is preliminary data.</text>
</comment>
<keyword evidence="2" id="KW-1185">Reference proteome</keyword>
<dbReference type="VEuPathDB" id="FungiDB:TAPDE_002771"/>